<proteinExistence type="predicted"/>
<gene>
    <name evidence="2" type="ORF">Salat_1665600</name>
</gene>
<organism evidence="2 3">
    <name type="scientific">Sesamum alatum</name>
    <dbReference type="NCBI Taxonomy" id="300844"/>
    <lineage>
        <taxon>Eukaryota</taxon>
        <taxon>Viridiplantae</taxon>
        <taxon>Streptophyta</taxon>
        <taxon>Embryophyta</taxon>
        <taxon>Tracheophyta</taxon>
        <taxon>Spermatophyta</taxon>
        <taxon>Magnoliopsida</taxon>
        <taxon>eudicotyledons</taxon>
        <taxon>Gunneridae</taxon>
        <taxon>Pentapetalae</taxon>
        <taxon>asterids</taxon>
        <taxon>lamiids</taxon>
        <taxon>Lamiales</taxon>
        <taxon>Pedaliaceae</taxon>
        <taxon>Sesamum</taxon>
    </lineage>
</organism>
<dbReference type="EMBL" id="JACGWO010000006">
    <property type="protein sequence ID" value="KAK4424720.1"/>
    <property type="molecule type" value="Genomic_DNA"/>
</dbReference>
<name>A0AAE1Y6R0_9LAMI</name>
<reference evidence="2" key="2">
    <citation type="journal article" date="2024" name="Plant">
        <title>Genomic evolution and insights into agronomic trait innovations of Sesamum species.</title>
        <authorList>
            <person name="Miao H."/>
            <person name="Wang L."/>
            <person name="Qu L."/>
            <person name="Liu H."/>
            <person name="Sun Y."/>
            <person name="Le M."/>
            <person name="Wang Q."/>
            <person name="Wei S."/>
            <person name="Zheng Y."/>
            <person name="Lin W."/>
            <person name="Duan Y."/>
            <person name="Cao H."/>
            <person name="Xiong S."/>
            <person name="Wang X."/>
            <person name="Wei L."/>
            <person name="Li C."/>
            <person name="Ma Q."/>
            <person name="Ju M."/>
            <person name="Zhao R."/>
            <person name="Li G."/>
            <person name="Mu C."/>
            <person name="Tian Q."/>
            <person name="Mei H."/>
            <person name="Zhang T."/>
            <person name="Gao T."/>
            <person name="Zhang H."/>
        </authorList>
    </citation>
    <scope>NUCLEOTIDE SEQUENCE</scope>
    <source>
        <strain evidence="2">3651</strain>
    </source>
</reference>
<evidence type="ECO:0000313" key="2">
    <source>
        <dbReference type="EMBL" id="KAK4424720.1"/>
    </source>
</evidence>
<evidence type="ECO:0000256" key="1">
    <source>
        <dbReference type="SAM" id="MobiDB-lite"/>
    </source>
</evidence>
<protein>
    <submittedName>
        <fullName evidence="2">Uncharacterized protein</fullName>
    </submittedName>
</protein>
<dbReference type="AlphaFoldDB" id="A0AAE1Y6R0"/>
<reference evidence="2" key="1">
    <citation type="submission" date="2020-06" db="EMBL/GenBank/DDBJ databases">
        <authorList>
            <person name="Li T."/>
            <person name="Hu X."/>
            <person name="Zhang T."/>
            <person name="Song X."/>
            <person name="Zhang H."/>
            <person name="Dai N."/>
            <person name="Sheng W."/>
            <person name="Hou X."/>
            <person name="Wei L."/>
        </authorList>
    </citation>
    <scope>NUCLEOTIDE SEQUENCE</scope>
    <source>
        <strain evidence="2">3651</strain>
        <tissue evidence="2">Leaf</tissue>
    </source>
</reference>
<feature type="compositionally biased region" description="Pro residues" evidence="1">
    <location>
        <begin position="159"/>
        <end position="175"/>
    </location>
</feature>
<sequence>MSSKSIHKLSHQIPTPDEYECLPPVQFHKAHNPPPSLSQCPMHSAPLVFVSLSPPIGQYMLGLGLSSSQLVPNSANEREVKVAGLFQHGFKVKALLEEGLLIMGSHSKIHPDNMPSNPSNSSCTRYTLATPSEAPSKNRPMSGTLALETPVIKLSSEPKGPPPVSNGIPSPPAFDPSPMGTSSSSHKRAHLEESPTESIPSG</sequence>
<feature type="compositionally biased region" description="Polar residues" evidence="1">
    <location>
        <begin position="123"/>
        <end position="141"/>
    </location>
</feature>
<dbReference type="Proteomes" id="UP001293254">
    <property type="component" value="Unassembled WGS sequence"/>
</dbReference>
<feature type="region of interest" description="Disordered" evidence="1">
    <location>
        <begin position="110"/>
        <end position="202"/>
    </location>
</feature>
<accession>A0AAE1Y6R0</accession>
<evidence type="ECO:0000313" key="3">
    <source>
        <dbReference type="Proteomes" id="UP001293254"/>
    </source>
</evidence>
<comment type="caution">
    <text evidence="2">The sequence shown here is derived from an EMBL/GenBank/DDBJ whole genome shotgun (WGS) entry which is preliminary data.</text>
</comment>
<keyword evidence="3" id="KW-1185">Reference proteome</keyword>